<protein>
    <submittedName>
        <fullName evidence="2">Uncharacterized protein</fullName>
    </submittedName>
</protein>
<proteinExistence type="predicted"/>
<dbReference type="AlphaFoldDB" id="A0A8K0IJ75"/>
<evidence type="ECO:0000313" key="4">
    <source>
        <dbReference type="Proteomes" id="UP000797356"/>
    </source>
</evidence>
<organism evidence="2 4">
    <name type="scientific">Cocos nucifera</name>
    <name type="common">Coconut palm</name>
    <dbReference type="NCBI Taxonomy" id="13894"/>
    <lineage>
        <taxon>Eukaryota</taxon>
        <taxon>Viridiplantae</taxon>
        <taxon>Streptophyta</taxon>
        <taxon>Embryophyta</taxon>
        <taxon>Tracheophyta</taxon>
        <taxon>Spermatophyta</taxon>
        <taxon>Magnoliopsida</taxon>
        <taxon>Liliopsida</taxon>
        <taxon>Arecaceae</taxon>
        <taxon>Arecoideae</taxon>
        <taxon>Cocoseae</taxon>
        <taxon>Attaleinae</taxon>
        <taxon>Cocos</taxon>
    </lineage>
</organism>
<dbReference type="OrthoDB" id="361835at2759"/>
<dbReference type="EMBL" id="CM017880">
    <property type="protein sequence ID" value="KAG1360717.1"/>
    <property type="molecule type" value="Genomic_DNA"/>
</dbReference>
<dbReference type="Proteomes" id="UP000797356">
    <property type="component" value="Chromosome 9"/>
</dbReference>
<evidence type="ECO:0000313" key="3">
    <source>
        <dbReference type="EMBL" id="KAG1360718.1"/>
    </source>
</evidence>
<evidence type="ECO:0000256" key="1">
    <source>
        <dbReference type="SAM" id="MobiDB-lite"/>
    </source>
</evidence>
<accession>A0A8K0IJ75</accession>
<dbReference type="EMBL" id="CM017880">
    <property type="protein sequence ID" value="KAG1360718.1"/>
    <property type="molecule type" value="Genomic_DNA"/>
</dbReference>
<reference evidence="2" key="1">
    <citation type="journal article" date="2017" name="Gigascience">
        <title>The genome draft of coconut (Cocos nucifera).</title>
        <authorList>
            <person name="Xiao Y."/>
            <person name="Xu P."/>
            <person name="Fan H."/>
            <person name="Baudouin L."/>
            <person name="Xia W."/>
            <person name="Bocs S."/>
            <person name="Xu J."/>
            <person name="Li Q."/>
            <person name="Guo A."/>
            <person name="Zhou L."/>
            <person name="Li J."/>
            <person name="Wu Y."/>
            <person name="Ma Z."/>
            <person name="Armero A."/>
            <person name="Issali A.E."/>
            <person name="Liu N."/>
            <person name="Peng M."/>
            <person name="Yang Y."/>
        </authorList>
    </citation>
    <scope>NUCLEOTIDE SEQUENCE</scope>
    <source>
        <tissue evidence="2">Spear leaf of Hainan Tall coconut</tissue>
    </source>
</reference>
<comment type="caution">
    <text evidence="2">The sequence shown here is derived from an EMBL/GenBank/DDBJ whole genome shotgun (WGS) entry which is preliminary data.</text>
</comment>
<evidence type="ECO:0000313" key="2">
    <source>
        <dbReference type="EMBL" id="KAG1360717.1"/>
    </source>
</evidence>
<name>A0A8K0IJ75_COCNU</name>
<keyword evidence="4" id="KW-1185">Reference proteome</keyword>
<sequence>MEWGLLPPDEAKMVYEKLQKSVQEKLESPDEAALEKTSTCSTKKKRKMTSEAALKAKKMKRIDSNSDGGCGDSISRKKKNNPRLPTGLQPGSLYSPPDRLCAPEQTSVYHQNKDFSKFCGSRRQLRCTLDDDGVSNRLKLRQIIAKLVTCDEKEASRKSMHSLLINECMSCSELAFGLKDFSKSNAKRREDRQKFY</sequence>
<feature type="region of interest" description="Disordered" evidence="1">
    <location>
        <begin position="24"/>
        <end position="96"/>
    </location>
</feature>
<reference evidence="2" key="2">
    <citation type="submission" date="2019-07" db="EMBL/GenBank/DDBJ databases">
        <authorList>
            <person name="Yang Y."/>
            <person name="Bocs S."/>
            <person name="Baudouin L."/>
        </authorList>
    </citation>
    <scope>NUCLEOTIDE SEQUENCE</scope>
    <source>
        <tissue evidence="2">Spear leaf of Hainan Tall coconut</tissue>
    </source>
</reference>
<gene>
    <name evidence="2" type="ORF">COCNU_09G001800</name>
    <name evidence="3" type="ORF">COCNU_09G001810</name>
</gene>